<evidence type="ECO:0000256" key="12">
    <source>
        <dbReference type="RuleBase" id="RU363002"/>
    </source>
</evidence>
<evidence type="ECO:0000256" key="8">
    <source>
        <dbReference type="ARBA" id="ARBA00022842"/>
    </source>
</evidence>
<comment type="catalytic activity">
    <reaction evidence="10 11 12">
        <text>L-threonyl-[protein] + FAD = FMN-L-threonyl-[protein] + AMP + H(+)</text>
        <dbReference type="Rhea" id="RHEA:36847"/>
        <dbReference type="Rhea" id="RHEA-COMP:11060"/>
        <dbReference type="Rhea" id="RHEA-COMP:11061"/>
        <dbReference type="ChEBI" id="CHEBI:15378"/>
        <dbReference type="ChEBI" id="CHEBI:30013"/>
        <dbReference type="ChEBI" id="CHEBI:57692"/>
        <dbReference type="ChEBI" id="CHEBI:74257"/>
        <dbReference type="ChEBI" id="CHEBI:456215"/>
        <dbReference type="EC" id="2.7.1.180"/>
    </reaction>
</comment>
<evidence type="ECO:0000313" key="15">
    <source>
        <dbReference type="Proteomes" id="UP000659344"/>
    </source>
</evidence>
<comment type="similarity">
    <text evidence="11 12">Belongs to the ApbE family.</text>
</comment>
<comment type="subcellular location">
    <subcellularLocation>
        <location evidence="12">Cell inner membrane</location>
        <topology evidence="12">Lipid-anchor</topology>
        <orientation evidence="12">Periplasmic side</orientation>
    </subcellularLocation>
</comment>
<dbReference type="Proteomes" id="UP000659344">
    <property type="component" value="Unassembled WGS sequence"/>
</dbReference>
<keyword evidence="4 11" id="KW-0285">Flavoprotein</keyword>
<feature type="coiled-coil region" evidence="13">
    <location>
        <begin position="65"/>
        <end position="92"/>
    </location>
</feature>
<dbReference type="SUPFAM" id="SSF143631">
    <property type="entry name" value="ApbE-like"/>
    <property type="match status" value="1"/>
</dbReference>
<keyword evidence="8 11" id="KW-0460">Magnesium</keyword>
<keyword evidence="12" id="KW-0997">Cell inner membrane</keyword>
<comment type="caution">
    <text evidence="14">The sequence shown here is derived from an EMBL/GenBank/DDBJ whole genome shotgun (WGS) entry which is preliminary data.</text>
</comment>
<keyword evidence="5 11" id="KW-0808">Transferase</keyword>
<evidence type="ECO:0000256" key="11">
    <source>
        <dbReference type="PIRNR" id="PIRNR006268"/>
    </source>
</evidence>
<dbReference type="RefSeq" id="WP_188542193.1">
    <property type="nucleotide sequence ID" value="NZ_BMFT01000005.1"/>
</dbReference>
<evidence type="ECO:0000256" key="1">
    <source>
        <dbReference type="ARBA" id="ARBA00001946"/>
    </source>
</evidence>
<comment type="cofactor">
    <cofactor evidence="1 12">
        <name>Mg(2+)</name>
        <dbReference type="ChEBI" id="CHEBI:18420"/>
    </cofactor>
</comment>
<evidence type="ECO:0000256" key="7">
    <source>
        <dbReference type="ARBA" id="ARBA00022827"/>
    </source>
</evidence>
<evidence type="ECO:0000256" key="4">
    <source>
        <dbReference type="ARBA" id="ARBA00022630"/>
    </source>
</evidence>
<comment type="function">
    <text evidence="12">Flavin transferase that catalyzes the transfer of the FMN moiety of FAD and its covalent binding to the hydroxyl group of a threonine residue in a target flavoprotein.</text>
</comment>
<proteinExistence type="inferred from homology"/>
<dbReference type="Pfam" id="PF02424">
    <property type="entry name" value="ApbE"/>
    <property type="match status" value="1"/>
</dbReference>
<dbReference type="PIRSF" id="PIRSF006268">
    <property type="entry name" value="ApbE"/>
    <property type="match status" value="1"/>
</dbReference>
<gene>
    <name evidence="14" type="ORF">GCM10008013_45590</name>
</gene>
<keyword evidence="12" id="KW-1003">Cell membrane</keyword>
<dbReference type="PANTHER" id="PTHR30040:SF2">
    <property type="entry name" value="FAD:PROTEIN FMN TRANSFERASE"/>
    <property type="match status" value="1"/>
</dbReference>
<evidence type="ECO:0000256" key="9">
    <source>
        <dbReference type="ARBA" id="ARBA00031306"/>
    </source>
</evidence>
<evidence type="ECO:0000256" key="5">
    <source>
        <dbReference type="ARBA" id="ARBA00022679"/>
    </source>
</evidence>
<name>A0ABQ1YT74_9BACL</name>
<keyword evidence="12" id="KW-0449">Lipoprotein</keyword>
<evidence type="ECO:0000256" key="6">
    <source>
        <dbReference type="ARBA" id="ARBA00022723"/>
    </source>
</evidence>
<dbReference type="PROSITE" id="PS51257">
    <property type="entry name" value="PROKAR_LIPOPROTEIN"/>
    <property type="match status" value="1"/>
</dbReference>
<dbReference type="PANTHER" id="PTHR30040">
    <property type="entry name" value="THIAMINE BIOSYNTHESIS LIPOPROTEIN APBE"/>
    <property type="match status" value="1"/>
</dbReference>
<dbReference type="Gene3D" id="3.10.520.10">
    <property type="entry name" value="ApbE-like domains"/>
    <property type="match status" value="1"/>
</dbReference>
<reference evidence="15" key="1">
    <citation type="journal article" date="2019" name="Int. J. Syst. Evol. Microbiol.">
        <title>The Global Catalogue of Microorganisms (GCM) 10K type strain sequencing project: providing services to taxonomists for standard genome sequencing and annotation.</title>
        <authorList>
            <consortium name="The Broad Institute Genomics Platform"/>
            <consortium name="The Broad Institute Genome Sequencing Center for Infectious Disease"/>
            <person name="Wu L."/>
            <person name="Ma J."/>
        </authorList>
    </citation>
    <scope>NUCLEOTIDE SEQUENCE [LARGE SCALE GENOMIC DNA]</scope>
    <source>
        <strain evidence="15">CGMCC 1.12769</strain>
    </source>
</reference>
<evidence type="ECO:0000313" key="14">
    <source>
        <dbReference type="EMBL" id="GGH37886.1"/>
    </source>
</evidence>
<dbReference type="InterPro" id="IPR024932">
    <property type="entry name" value="ApbE"/>
</dbReference>
<protein>
    <recommendedName>
        <fullName evidence="3 11">FAD:protein FMN transferase</fullName>
        <ecNumber evidence="2 11">2.7.1.180</ecNumber>
    </recommendedName>
    <alternativeName>
        <fullName evidence="9 11">Flavin transferase</fullName>
    </alternativeName>
</protein>
<feature type="signal peptide" evidence="12">
    <location>
        <begin position="1"/>
        <end position="21"/>
    </location>
</feature>
<evidence type="ECO:0000256" key="13">
    <source>
        <dbReference type="SAM" id="Coils"/>
    </source>
</evidence>
<sequence length="361" mass="39779">MNRNKAAILLVAILMISTLLGGCGNSGNVAEPDTSEQQTQNKSVDPMKGTFFIFDTIVNVSIYDSRATKQNLTEIEDLLKEIDNKISRTNSDSEIFKVNANSGIGPVQVSSDTFDLVSIAIDYAKKTNGLLDPSIGRLVTLWNIGHEGAHVLSKEEVAPMQQLCDYRKIEMNKDTHEIYLEEKGMEIDLGSYGKGYAADAVYDYLADQGFNSAIIDLGGNVFAMGQKPSGEEWNIGIQDPTQERGIPIGTIRVNDKTVVTAGIYERYFEEDGKHYSHIINPKTGYPVDNNISSVTIVTDRSTDADTMDTGLVLLGIEEGLKFVEKIPNAEVLFITKDKKLYASPGFKQMLNKTNDSYTFAN</sequence>
<keyword evidence="7 11" id="KW-0274">FAD</keyword>
<organism evidence="14 15">
    <name type="scientific">Paenibacillus segetis</name>
    <dbReference type="NCBI Taxonomy" id="1325360"/>
    <lineage>
        <taxon>Bacteria</taxon>
        <taxon>Bacillati</taxon>
        <taxon>Bacillota</taxon>
        <taxon>Bacilli</taxon>
        <taxon>Bacillales</taxon>
        <taxon>Paenibacillaceae</taxon>
        <taxon>Paenibacillus</taxon>
    </lineage>
</organism>
<evidence type="ECO:0000256" key="3">
    <source>
        <dbReference type="ARBA" id="ARBA00016337"/>
    </source>
</evidence>
<dbReference type="EC" id="2.7.1.180" evidence="2 11"/>
<dbReference type="GO" id="GO:0016740">
    <property type="term" value="F:transferase activity"/>
    <property type="evidence" value="ECO:0007669"/>
    <property type="project" value="UniProtKB-KW"/>
</dbReference>
<feature type="chain" id="PRO_5044952046" description="FAD:protein FMN transferase" evidence="12">
    <location>
        <begin position="22"/>
        <end position="361"/>
    </location>
</feature>
<accession>A0ABQ1YT74</accession>
<evidence type="ECO:0000256" key="2">
    <source>
        <dbReference type="ARBA" id="ARBA00011955"/>
    </source>
</evidence>
<keyword evidence="6 11" id="KW-0479">Metal-binding</keyword>
<evidence type="ECO:0000256" key="10">
    <source>
        <dbReference type="ARBA" id="ARBA00048540"/>
    </source>
</evidence>
<dbReference type="EMBL" id="BMFT01000005">
    <property type="protein sequence ID" value="GGH37886.1"/>
    <property type="molecule type" value="Genomic_DNA"/>
</dbReference>
<dbReference type="InterPro" id="IPR003374">
    <property type="entry name" value="ApbE-like_sf"/>
</dbReference>
<keyword evidence="12" id="KW-0732">Signal</keyword>
<keyword evidence="15" id="KW-1185">Reference proteome</keyword>
<keyword evidence="13" id="KW-0175">Coiled coil</keyword>
<keyword evidence="12" id="KW-0472">Membrane</keyword>